<name>A0A542UIU7_9ACTN</name>
<organism evidence="2 3">
    <name type="scientific">Streptomyces puniciscabiei</name>
    <dbReference type="NCBI Taxonomy" id="164348"/>
    <lineage>
        <taxon>Bacteria</taxon>
        <taxon>Bacillati</taxon>
        <taxon>Actinomycetota</taxon>
        <taxon>Actinomycetes</taxon>
        <taxon>Kitasatosporales</taxon>
        <taxon>Streptomycetaceae</taxon>
        <taxon>Streptomyces</taxon>
    </lineage>
</organism>
<keyword evidence="3" id="KW-1185">Reference proteome</keyword>
<proteinExistence type="predicted"/>
<evidence type="ECO:0000256" key="1">
    <source>
        <dbReference type="SAM" id="Phobius"/>
    </source>
</evidence>
<dbReference type="AlphaFoldDB" id="A0A542UIU7"/>
<keyword evidence="1" id="KW-0472">Membrane</keyword>
<reference evidence="2 3" key="1">
    <citation type="submission" date="2019-06" db="EMBL/GenBank/DDBJ databases">
        <title>Sequencing the genomes of 1000 actinobacteria strains.</title>
        <authorList>
            <person name="Klenk H.-P."/>
        </authorList>
    </citation>
    <scope>NUCLEOTIDE SEQUENCE [LARGE SCALE GENOMIC DNA]</scope>
    <source>
        <strain evidence="2 3">DSM 41929</strain>
    </source>
</reference>
<keyword evidence="1" id="KW-0812">Transmembrane</keyword>
<evidence type="ECO:0000313" key="3">
    <source>
        <dbReference type="Proteomes" id="UP000318103"/>
    </source>
</evidence>
<protein>
    <submittedName>
        <fullName evidence="2">Uncharacterized protein</fullName>
    </submittedName>
</protein>
<feature type="transmembrane region" description="Helical" evidence="1">
    <location>
        <begin position="149"/>
        <end position="166"/>
    </location>
</feature>
<keyword evidence="1" id="KW-1133">Transmembrane helix</keyword>
<comment type="caution">
    <text evidence="2">The sequence shown here is derived from an EMBL/GenBank/DDBJ whole genome shotgun (WGS) entry which is preliminary data.</text>
</comment>
<gene>
    <name evidence="2" type="ORF">FB563_4032</name>
</gene>
<sequence length="201" mass="19765">MFGEGVVEGRSTGPGVKRKAVAGLLPLVVQRVEVVEGGVQDAQLPGPAVLYGVGGQVCELRLGRGEQVTGAGADGFERGGGVGVALAGAQAVGGLVVGPAVGVGVLVGVGVPGVEDLLAVVEEAVEVVQDVAVSGGFEGDGAVLTQRCAVARVVLVFAGAAVVFGCRRRAARAWARKASSRAVCAATTCCGVRGLGCCTTL</sequence>
<evidence type="ECO:0000313" key="2">
    <source>
        <dbReference type="EMBL" id="TQK98982.1"/>
    </source>
</evidence>
<dbReference type="Proteomes" id="UP000318103">
    <property type="component" value="Unassembled WGS sequence"/>
</dbReference>
<accession>A0A542UIU7</accession>
<dbReference type="EMBL" id="VFNX01000001">
    <property type="protein sequence ID" value="TQK98982.1"/>
    <property type="molecule type" value="Genomic_DNA"/>
</dbReference>